<comment type="caution">
    <text evidence="5">The sequence shown here is derived from an EMBL/GenBank/DDBJ whole genome shotgun (WGS) entry which is preliminary data.</text>
</comment>
<evidence type="ECO:0000256" key="3">
    <source>
        <dbReference type="ARBA" id="ARBA00022840"/>
    </source>
</evidence>
<gene>
    <name evidence="5" type="ORF">ABID14_001664</name>
</gene>
<proteinExistence type="predicted"/>
<dbReference type="EMBL" id="JBEPMA010000013">
    <property type="protein sequence ID" value="MET3618029.1"/>
    <property type="molecule type" value="Genomic_DNA"/>
</dbReference>
<evidence type="ECO:0000259" key="4">
    <source>
        <dbReference type="PROSITE" id="PS50893"/>
    </source>
</evidence>
<dbReference type="InterPro" id="IPR027417">
    <property type="entry name" value="P-loop_NTPase"/>
</dbReference>
<keyword evidence="1" id="KW-0813">Transport</keyword>
<evidence type="ECO:0000256" key="1">
    <source>
        <dbReference type="ARBA" id="ARBA00022448"/>
    </source>
</evidence>
<protein>
    <submittedName>
        <fullName evidence="5">ABC transport system ATP-binding protein</fullName>
    </submittedName>
</protein>
<keyword evidence="6" id="KW-1185">Reference proteome</keyword>
<dbReference type="PROSITE" id="PS00211">
    <property type="entry name" value="ABC_TRANSPORTER_1"/>
    <property type="match status" value="1"/>
</dbReference>
<sequence length="246" mass="28125">MEKILTAKNLYHSYNSKENILNNINIDIHKTDRLAIMGPSGSGKSTLLYCLCGMLKSKAGEVLYNDKDITKMSFYKLNKLYRKEFDFIFQDINLIPVLTVKDNILFKLKLNKIKIDNIKLNEILSSLSILSKINEYPENLSGGQRQRVAIARALVTEPNIIFADEPTGALDMESSRNVISELKKLREIGTSIVLVTHDPFIASQMDRVVFLFDGKIETELERPSIDEIIEVLKKTKTTFKEDKYEN</sequence>
<dbReference type="Pfam" id="PF00005">
    <property type="entry name" value="ABC_tran"/>
    <property type="match status" value="1"/>
</dbReference>
<dbReference type="GO" id="GO:0005524">
    <property type="term" value="F:ATP binding"/>
    <property type="evidence" value="ECO:0007669"/>
    <property type="project" value="UniProtKB-KW"/>
</dbReference>
<dbReference type="InterPro" id="IPR003593">
    <property type="entry name" value="AAA+_ATPase"/>
</dbReference>
<dbReference type="InterPro" id="IPR015854">
    <property type="entry name" value="ABC_transpr_LolD-like"/>
</dbReference>
<evidence type="ECO:0000313" key="5">
    <source>
        <dbReference type="EMBL" id="MET3618029.1"/>
    </source>
</evidence>
<dbReference type="PANTHER" id="PTHR24220">
    <property type="entry name" value="IMPORT ATP-BINDING PROTEIN"/>
    <property type="match status" value="1"/>
</dbReference>
<dbReference type="RefSeq" id="WP_354368990.1">
    <property type="nucleotide sequence ID" value="NZ_JBEPMA010000013.1"/>
</dbReference>
<dbReference type="Proteomes" id="UP001549162">
    <property type="component" value="Unassembled WGS sequence"/>
</dbReference>
<evidence type="ECO:0000256" key="2">
    <source>
        <dbReference type="ARBA" id="ARBA00022741"/>
    </source>
</evidence>
<dbReference type="InterPro" id="IPR017871">
    <property type="entry name" value="ABC_transporter-like_CS"/>
</dbReference>
<dbReference type="PANTHER" id="PTHR24220:SF692">
    <property type="entry name" value="ABC TRANSPORTER DOMAIN-CONTAINING PROTEIN"/>
    <property type="match status" value="1"/>
</dbReference>
<evidence type="ECO:0000313" key="6">
    <source>
        <dbReference type="Proteomes" id="UP001549162"/>
    </source>
</evidence>
<dbReference type="CDD" id="cd03255">
    <property type="entry name" value="ABC_MJ0796_LolCDE_FtsE"/>
    <property type="match status" value="1"/>
</dbReference>
<keyword evidence="3 5" id="KW-0067">ATP-binding</keyword>
<dbReference type="PROSITE" id="PS50893">
    <property type="entry name" value="ABC_TRANSPORTER_2"/>
    <property type="match status" value="1"/>
</dbReference>
<name>A0ABV2JB70_9FIRM</name>
<dbReference type="SUPFAM" id="SSF52540">
    <property type="entry name" value="P-loop containing nucleoside triphosphate hydrolases"/>
    <property type="match status" value="1"/>
</dbReference>
<reference evidence="5 6" key="1">
    <citation type="submission" date="2024-06" db="EMBL/GenBank/DDBJ databases">
        <title>Genomic Encyclopedia of Type Strains, Phase IV (KMG-IV): sequencing the most valuable type-strain genomes for metagenomic binning, comparative biology and taxonomic classification.</title>
        <authorList>
            <person name="Goeker M."/>
        </authorList>
    </citation>
    <scope>NUCLEOTIDE SEQUENCE [LARGE SCALE GENOMIC DNA]</scope>
    <source>
        <strain evidence="5 6">DSM 21460</strain>
    </source>
</reference>
<dbReference type="SMART" id="SM00382">
    <property type="entry name" value="AAA"/>
    <property type="match status" value="1"/>
</dbReference>
<keyword evidence="2" id="KW-0547">Nucleotide-binding</keyword>
<dbReference type="InterPro" id="IPR017911">
    <property type="entry name" value="MacB-like_ATP-bd"/>
</dbReference>
<organism evidence="5 6">
    <name type="scientific">Peptoniphilus olsenii</name>
    <dbReference type="NCBI Taxonomy" id="411570"/>
    <lineage>
        <taxon>Bacteria</taxon>
        <taxon>Bacillati</taxon>
        <taxon>Bacillota</taxon>
        <taxon>Tissierellia</taxon>
        <taxon>Tissierellales</taxon>
        <taxon>Peptoniphilaceae</taxon>
        <taxon>Peptoniphilus</taxon>
    </lineage>
</organism>
<accession>A0ABV2JB70</accession>
<dbReference type="Gene3D" id="3.40.50.300">
    <property type="entry name" value="P-loop containing nucleotide triphosphate hydrolases"/>
    <property type="match status" value="1"/>
</dbReference>
<feature type="domain" description="ABC transporter" evidence="4">
    <location>
        <begin position="5"/>
        <end position="238"/>
    </location>
</feature>
<dbReference type="InterPro" id="IPR003439">
    <property type="entry name" value="ABC_transporter-like_ATP-bd"/>
</dbReference>